<dbReference type="PANTHER" id="PTHR35711">
    <property type="entry name" value="EXPRESSED PROTEIN"/>
    <property type="match status" value="1"/>
</dbReference>
<evidence type="ECO:0000256" key="1">
    <source>
        <dbReference type="SAM" id="MobiDB-lite"/>
    </source>
</evidence>
<dbReference type="PANTHER" id="PTHR35711:SF1">
    <property type="entry name" value="ECTODERMAL, ISOFORM F"/>
    <property type="match status" value="1"/>
</dbReference>
<sequence>MGTTQSTRTNAKEITFSSPNGKNQPSSVSGRKTQPEISYKKHVVFSFNDEVIQENEEESVTDYDDTDDSLFDENEVFDFEGDTDDDDEEEDEEWNERLAILQDARNLKQMADFYLNPHKPVVSSPEFMGRNFFERPSAPDMEDEEERALILNEARALKQLAVDYLHPEKFVVTTDATVCGRNYFDRASAPETLSHEEAEEQAQILEDARALKQLAVDYMHPELTVKTTDAFARGRNYFTRPSAPEQEQEEDMEERDLILQEMALLKRLAIDYLHPELPVVTSDPTACGRNYFTRASAEEYEEEEMMDDREDILNDMAQLKRLAMDYLQPERPVQMDSLGACRNYFDRPSAPETVSREEADEQARILADARALKQLAVDYMHPELPVVTSDPCACGRNYFSRPSAEGNDDSQDEEWEQERASILQDMQRMKQLAVDYLHPELAVQTTDPTACGRNYFCRYSAEEYDEKDEERDMILQEMKQLKKLAVDYLHPELPVKSDGFATARNYFTRFSAEEQEEEEMMDEREDVLEDVAALKKLAMDYLQPERPVVVDALASSRNYFDRASAEPTLDYEEAEEQARILADAAALKQLAVDYMHPELPVKTTDAFARGRNYFTRPSAPEQEQEEDMEERDLILQEMALLKQLAVDYLHPELPVVTSDPTACGRNYFTRASAEEYEEEEMMDDREDILNDMAQLKRLAMDYLQPERPVQMDSLGACRNYFDRPSAPETVSREEADEQARILADARALKQLAVDYMHPELPVVTSDPCACGRNYFSRPSAEGNDDSQDEEWEQERASILQDMQRMKQLAVDYLHPELAVQTTDPTACGRNYFCRYSAEEYDEKDEERDMILQEMKQLKKLAVDYLHPELPVKSDGFAAARNYFTRPSAPEQVTLEDAEEEVRIRQDLQQMKKLAEDYLHPETPVKSNVASVRCYFDRASAYDNIDHVHTRRQESDDPAAGDSNHDTFAYHEQVLGLVSGDHDYYDHSEHFDMDMDEDLQTFKDNLRLMSPNPQQPKEKAGMAKGGEDEEDEGNLSRSPSSIMLFELAGC</sequence>
<dbReference type="EMBL" id="CAKOGP040002191">
    <property type="protein sequence ID" value="CAJ1964514.1"/>
    <property type="molecule type" value="Genomic_DNA"/>
</dbReference>
<dbReference type="Proteomes" id="UP001295423">
    <property type="component" value="Unassembled WGS sequence"/>
</dbReference>
<accession>A0AAD2JME3</accession>
<evidence type="ECO:0000313" key="2">
    <source>
        <dbReference type="EMBL" id="CAJ1964514.1"/>
    </source>
</evidence>
<comment type="caution">
    <text evidence="2">The sequence shown here is derived from an EMBL/GenBank/DDBJ whole genome shotgun (WGS) entry which is preliminary data.</text>
</comment>
<feature type="region of interest" description="Disordered" evidence="1">
    <location>
        <begin position="1006"/>
        <end position="1040"/>
    </location>
</feature>
<reference evidence="2" key="1">
    <citation type="submission" date="2023-08" db="EMBL/GenBank/DDBJ databases">
        <authorList>
            <person name="Audoor S."/>
            <person name="Bilcke G."/>
        </authorList>
    </citation>
    <scope>NUCLEOTIDE SEQUENCE</scope>
</reference>
<feature type="compositionally biased region" description="Polar residues" evidence="1">
    <location>
        <begin position="15"/>
        <end position="35"/>
    </location>
</feature>
<organism evidence="2 3">
    <name type="scientific">Cylindrotheca closterium</name>
    <dbReference type="NCBI Taxonomy" id="2856"/>
    <lineage>
        <taxon>Eukaryota</taxon>
        <taxon>Sar</taxon>
        <taxon>Stramenopiles</taxon>
        <taxon>Ochrophyta</taxon>
        <taxon>Bacillariophyta</taxon>
        <taxon>Bacillariophyceae</taxon>
        <taxon>Bacillariophycidae</taxon>
        <taxon>Bacillariales</taxon>
        <taxon>Bacillariaceae</taxon>
        <taxon>Cylindrotheca</taxon>
    </lineage>
</organism>
<name>A0AAD2JME3_9STRA</name>
<gene>
    <name evidence="2" type="ORF">CYCCA115_LOCUS20667</name>
</gene>
<dbReference type="AlphaFoldDB" id="A0AAD2JME3"/>
<evidence type="ECO:0000313" key="3">
    <source>
        <dbReference type="Proteomes" id="UP001295423"/>
    </source>
</evidence>
<protein>
    <submittedName>
        <fullName evidence="2">Uncharacterized protein</fullName>
    </submittedName>
</protein>
<feature type="region of interest" description="Disordered" evidence="1">
    <location>
        <begin position="1"/>
        <end position="35"/>
    </location>
</feature>
<proteinExistence type="predicted"/>
<keyword evidence="3" id="KW-1185">Reference proteome</keyword>